<evidence type="ECO:0000256" key="1">
    <source>
        <dbReference type="ARBA" id="ARBA00006914"/>
    </source>
</evidence>
<dbReference type="EMBL" id="NWQG01000030">
    <property type="protein sequence ID" value="PDQ22008.1"/>
    <property type="molecule type" value="Genomic_DNA"/>
</dbReference>
<evidence type="ECO:0000256" key="3">
    <source>
        <dbReference type="ARBA" id="ARBA00022840"/>
    </source>
</evidence>
<feature type="domain" description="AAA+ ATPase" evidence="4">
    <location>
        <begin position="69"/>
        <end position="216"/>
    </location>
</feature>
<dbReference type="InterPro" id="IPR003959">
    <property type="entry name" value="ATPase_AAA_core"/>
</dbReference>
<name>A0A2A6FKM9_9HYPH</name>
<dbReference type="SMART" id="SM00382">
    <property type="entry name" value="AAA"/>
    <property type="match status" value="1"/>
</dbReference>
<gene>
    <name evidence="5" type="ORF">CN311_06205</name>
</gene>
<dbReference type="AlphaFoldDB" id="A0A2A6FKM9"/>
<accession>A0A2A6FKM9</accession>
<sequence length="298" mass="33168">MTQPSIFDQQLPLPNAELTAKAKTLLGFEQRYAAVHDQLRLMLKAQDLPTWNKKFHHGRLDLVALVQEQYPFVIFYGDVGTGKTATAECIANRLVGEAKAEDSILFKLSNRVRGAGMVGEMGTLISKAFQDVIKTVGKQRRAILIIDEGDSIAASRSQDHSHHEDKVAVNTLIQHIDDLRQYQGRIIAILCTNRLSVLDAALQRRAAIIEEFKRPDPTARHQLFSMDLAGLDPRPAQLDRLIEITGERPGMPGWTYSDIRTRLYPSALAKVFPHRALTIDVLLDVAASMAPSPVMADK</sequence>
<proteinExistence type="inferred from homology"/>
<dbReference type="RefSeq" id="WP_097572462.1">
    <property type="nucleotide sequence ID" value="NZ_NWQG01000030.1"/>
</dbReference>
<keyword evidence="3" id="KW-0067">ATP-binding</keyword>
<keyword evidence="6" id="KW-1185">Reference proteome</keyword>
<dbReference type="Proteomes" id="UP000219182">
    <property type="component" value="Unassembled WGS sequence"/>
</dbReference>
<dbReference type="Gene3D" id="3.40.50.300">
    <property type="entry name" value="P-loop containing nucleotide triphosphate hydrolases"/>
    <property type="match status" value="1"/>
</dbReference>
<dbReference type="CDD" id="cd19481">
    <property type="entry name" value="RecA-like_protease"/>
    <property type="match status" value="1"/>
</dbReference>
<protein>
    <submittedName>
        <fullName evidence="5">ATPase</fullName>
    </submittedName>
</protein>
<organism evidence="5 6">
    <name type="scientific">Mesorhizobium sanjuanii</name>
    <dbReference type="NCBI Taxonomy" id="2037900"/>
    <lineage>
        <taxon>Bacteria</taxon>
        <taxon>Pseudomonadati</taxon>
        <taxon>Pseudomonadota</taxon>
        <taxon>Alphaproteobacteria</taxon>
        <taxon>Hyphomicrobiales</taxon>
        <taxon>Phyllobacteriaceae</taxon>
        <taxon>Mesorhizobium</taxon>
    </lineage>
</organism>
<dbReference type="InterPro" id="IPR050221">
    <property type="entry name" value="26S_Proteasome_ATPase"/>
</dbReference>
<keyword evidence="2" id="KW-0547">Nucleotide-binding</keyword>
<dbReference type="GO" id="GO:0016887">
    <property type="term" value="F:ATP hydrolysis activity"/>
    <property type="evidence" value="ECO:0007669"/>
    <property type="project" value="InterPro"/>
</dbReference>
<evidence type="ECO:0000259" key="4">
    <source>
        <dbReference type="SMART" id="SM00382"/>
    </source>
</evidence>
<reference evidence="5 6" key="1">
    <citation type="submission" date="2017-09" db="EMBL/GenBank/DDBJ databases">
        <title>Mesorhizobum sanjuanii sp. nov. isolated from nodules of Lotus tenuis in saline-alkaline lowlands of Flooding Pampa.</title>
        <authorList>
            <person name="Sannazzaro A.I."/>
            <person name="Torres Tejerizo G.A."/>
            <person name="Fontana F."/>
            <person name="Cumpa Velazquez L.M."/>
            <person name="Hansen L."/>
            <person name="Pistorio M."/>
            <person name="Estrella M.J."/>
        </authorList>
    </citation>
    <scope>NUCLEOTIDE SEQUENCE [LARGE SCALE GENOMIC DNA]</scope>
    <source>
        <strain evidence="5 6">BSA136</strain>
    </source>
</reference>
<evidence type="ECO:0000313" key="6">
    <source>
        <dbReference type="Proteomes" id="UP000219182"/>
    </source>
</evidence>
<dbReference type="InterPro" id="IPR003593">
    <property type="entry name" value="AAA+_ATPase"/>
</dbReference>
<comment type="caution">
    <text evidence="5">The sequence shown here is derived from an EMBL/GenBank/DDBJ whole genome shotgun (WGS) entry which is preliminary data.</text>
</comment>
<evidence type="ECO:0000313" key="5">
    <source>
        <dbReference type="EMBL" id="PDQ22008.1"/>
    </source>
</evidence>
<comment type="similarity">
    <text evidence="1">Belongs to the AAA ATPase family.</text>
</comment>
<dbReference type="SUPFAM" id="SSF52540">
    <property type="entry name" value="P-loop containing nucleoside triphosphate hydrolases"/>
    <property type="match status" value="1"/>
</dbReference>
<evidence type="ECO:0000256" key="2">
    <source>
        <dbReference type="ARBA" id="ARBA00022741"/>
    </source>
</evidence>
<dbReference type="PANTHER" id="PTHR23073">
    <property type="entry name" value="26S PROTEASOME REGULATORY SUBUNIT"/>
    <property type="match status" value="1"/>
</dbReference>
<dbReference type="GO" id="GO:0005524">
    <property type="term" value="F:ATP binding"/>
    <property type="evidence" value="ECO:0007669"/>
    <property type="project" value="UniProtKB-KW"/>
</dbReference>
<dbReference type="InterPro" id="IPR027417">
    <property type="entry name" value="P-loop_NTPase"/>
</dbReference>
<dbReference type="Pfam" id="PF00004">
    <property type="entry name" value="AAA"/>
    <property type="match status" value="1"/>
</dbReference>